<dbReference type="EMBL" id="JBEPTF010000001">
    <property type="protein sequence ID" value="MET4682799.1"/>
    <property type="molecule type" value="Genomic_DNA"/>
</dbReference>
<evidence type="ECO:0000313" key="1">
    <source>
        <dbReference type="EMBL" id="MET4682799.1"/>
    </source>
</evidence>
<sequence length="90" mass="9508">MKFMATAAIAAILAGCATTPRPLPEAAVVECEASAETGEVRNCTLISQTNEGSAFGPAAVQTVGRGRLKTRGGEPGWRKFRVTVRETETR</sequence>
<organism evidence="1 2">
    <name type="scientific">Brevundimonas faecalis</name>
    <dbReference type="NCBI Taxonomy" id="947378"/>
    <lineage>
        <taxon>Bacteria</taxon>
        <taxon>Pseudomonadati</taxon>
        <taxon>Pseudomonadota</taxon>
        <taxon>Alphaproteobacteria</taxon>
        <taxon>Caulobacterales</taxon>
        <taxon>Caulobacteraceae</taxon>
        <taxon>Brevundimonas</taxon>
    </lineage>
</organism>
<dbReference type="Proteomes" id="UP001549313">
    <property type="component" value="Unassembled WGS sequence"/>
</dbReference>
<name>A0ABV2R887_9CAUL</name>
<evidence type="ECO:0008006" key="3">
    <source>
        <dbReference type="Google" id="ProtNLM"/>
    </source>
</evidence>
<proteinExistence type="predicted"/>
<evidence type="ECO:0000313" key="2">
    <source>
        <dbReference type="Proteomes" id="UP001549313"/>
    </source>
</evidence>
<keyword evidence="2" id="KW-1185">Reference proteome</keyword>
<gene>
    <name evidence="1" type="ORF">ABIE19_000708</name>
</gene>
<accession>A0ABV2R887</accession>
<reference evidence="1 2" key="1">
    <citation type="submission" date="2024-06" db="EMBL/GenBank/DDBJ databases">
        <title>Sorghum-associated microbial communities from plants grown in Nebraska, USA.</title>
        <authorList>
            <person name="Schachtman D."/>
        </authorList>
    </citation>
    <scope>NUCLEOTIDE SEQUENCE [LARGE SCALE GENOMIC DNA]</scope>
    <source>
        <strain evidence="1 2">2814</strain>
    </source>
</reference>
<protein>
    <recommendedName>
        <fullName evidence="3">DUF4156 domain-containing protein</fullName>
    </recommendedName>
</protein>
<comment type="caution">
    <text evidence="1">The sequence shown here is derived from an EMBL/GenBank/DDBJ whole genome shotgun (WGS) entry which is preliminary data.</text>
</comment>
<dbReference type="PROSITE" id="PS51257">
    <property type="entry name" value="PROKAR_LIPOPROTEIN"/>
    <property type="match status" value="1"/>
</dbReference>